<dbReference type="AlphaFoldDB" id="M3AWA2"/>
<accession>M3AWA2</accession>
<comment type="caution">
    <text evidence="2">The sequence shown here is derived from an EMBL/GenBank/DDBJ whole genome shotgun (WGS) entry which is preliminary data.</text>
</comment>
<dbReference type="Pfam" id="PF00144">
    <property type="entry name" value="Beta-lactamase"/>
    <property type="match status" value="1"/>
</dbReference>
<sequence length="381" mass="40778">MRYDGHVDEGFEAVADAFARNFAETTELGAAVTVFHRGRKVVDLWGGTADERTGRPWEADTAVPVMSAAKGVLALCVHLLVQRGLLDLDAPVAAYWPEFARNGKEGITTRMILAHRAGLPVLDASPDFAEITAWTPVVRALEEQKPLWEPGTAHEYHGHTIGWLAGELIRRITGRTPGAYFRSAVADDLGLRTWIGIPEDEYEGLARLAYDGEPPVLPDPDHLIVRILTMNGAFVFPGLDHPRGWNAKDFLTAEIPATGAVSTARGLAAMYAAAVTGVDGGPRLLTEETVDAALRPQTSGASWSGFPDLGVRWGVGFHLDSPPVVPMLGPRSFGHDGAGGHLGFADDEFGVGFGYVANRMIGEGDERAGRLVAAVRGCLEG</sequence>
<dbReference type="InterPro" id="IPR052907">
    <property type="entry name" value="Beta-lactamase/esterase"/>
</dbReference>
<dbReference type="InterPro" id="IPR001466">
    <property type="entry name" value="Beta-lactam-related"/>
</dbReference>
<evidence type="ECO:0000313" key="2">
    <source>
        <dbReference type="EMBL" id="EME97867.1"/>
    </source>
</evidence>
<dbReference type="PATRIC" id="fig|1223523.3.peg.4942"/>
<organism evidence="2 3">
    <name type="scientific">Streptomyces mobaraensis (strain ATCC 29032 / DSM 40847 / JCM 4168 / NBRC 13819 / NCIMB 11159 / IPCR 16-22)</name>
    <dbReference type="NCBI Taxonomy" id="1223523"/>
    <lineage>
        <taxon>Bacteria</taxon>
        <taxon>Bacillati</taxon>
        <taxon>Actinomycetota</taxon>
        <taxon>Actinomycetes</taxon>
        <taxon>Kitasatosporales</taxon>
        <taxon>Streptomycetaceae</taxon>
        <taxon>Streptomyces</taxon>
    </lineage>
</organism>
<dbReference type="InterPro" id="IPR012338">
    <property type="entry name" value="Beta-lactam/transpept-like"/>
</dbReference>
<name>M3AWA2_STRM1</name>
<dbReference type="PANTHER" id="PTHR43319">
    <property type="entry name" value="BETA-LACTAMASE-RELATED"/>
    <property type="match status" value="1"/>
</dbReference>
<protein>
    <submittedName>
        <fullName evidence="2">Carboxylesterase</fullName>
    </submittedName>
</protein>
<proteinExistence type="predicted"/>
<dbReference type="EMBL" id="AORZ01000098">
    <property type="protein sequence ID" value="EME97867.1"/>
    <property type="molecule type" value="Genomic_DNA"/>
</dbReference>
<evidence type="ECO:0000259" key="1">
    <source>
        <dbReference type="Pfam" id="PF00144"/>
    </source>
</evidence>
<dbReference type="RefSeq" id="WP_004950858.1">
    <property type="nucleotide sequence ID" value="NZ_AORZ01000098.1"/>
</dbReference>
<dbReference type="Gene3D" id="3.40.710.10">
    <property type="entry name" value="DD-peptidase/beta-lactamase superfamily"/>
    <property type="match status" value="1"/>
</dbReference>
<reference evidence="2 3" key="1">
    <citation type="journal article" date="2013" name="Genome Announc.">
        <title>Whole-Genome Shotgun Assembly and Analysis of the Genome of Streptomyces mobaraensis DSM 40847, a Strain for Industrial Production of Microbial Transglutaminase.</title>
        <authorList>
            <person name="Yang H."/>
            <person name="He T."/>
            <person name="Wu W."/>
            <person name="Zhu W."/>
            <person name="Lu B."/>
            <person name="Sun W."/>
        </authorList>
    </citation>
    <scope>NUCLEOTIDE SEQUENCE [LARGE SCALE GENOMIC DNA]</scope>
    <source>
        <strain evidence="2 3">DSM 40847</strain>
    </source>
</reference>
<dbReference type="STRING" id="1223523.H340_24335"/>
<feature type="domain" description="Beta-lactamase-related" evidence="1">
    <location>
        <begin position="18"/>
        <end position="372"/>
    </location>
</feature>
<dbReference type="Proteomes" id="UP000011740">
    <property type="component" value="Unassembled WGS sequence"/>
</dbReference>
<dbReference type="eggNOG" id="COG1680">
    <property type="taxonomic scope" value="Bacteria"/>
</dbReference>
<dbReference type="PANTHER" id="PTHR43319:SF3">
    <property type="entry name" value="BETA-LACTAMASE-RELATED DOMAIN-CONTAINING PROTEIN"/>
    <property type="match status" value="1"/>
</dbReference>
<evidence type="ECO:0000313" key="3">
    <source>
        <dbReference type="Proteomes" id="UP000011740"/>
    </source>
</evidence>
<gene>
    <name evidence="2" type="ORF">H340_24335</name>
</gene>
<dbReference type="SUPFAM" id="SSF56601">
    <property type="entry name" value="beta-lactamase/transpeptidase-like"/>
    <property type="match status" value="1"/>
</dbReference>